<reference evidence="2 3" key="2">
    <citation type="submission" date="2018-03" db="EMBL/GenBank/DDBJ databases">
        <title>The ancient ancestry and fast evolution of plastids.</title>
        <authorList>
            <person name="Moore K.R."/>
            <person name="Magnabosco C."/>
            <person name="Momper L."/>
            <person name="Gold D.A."/>
            <person name="Bosak T."/>
            <person name="Fournier G.P."/>
        </authorList>
    </citation>
    <scope>NUCLEOTIDE SEQUENCE [LARGE SCALE GENOMIC DNA]</scope>
    <source>
        <strain evidence="2 3">ULC18</strain>
    </source>
</reference>
<dbReference type="Pfam" id="PF01850">
    <property type="entry name" value="PIN"/>
    <property type="match status" value="1"/>
</dbReference>
<organism evidence="2 3">
    <name type="scientific">Stenomitos frigidus ULC18</name>
    <dbReference type="NCBI Taxonomy" id="2107698"/>
    <lineage>
        <taxon>Bacteria</taxon>
        <taxon>Bacillati</taxon>
        <taxon>Cyanobacteriota</taxon>
        <taxon>Cyanophyceae</taxon>
        <taxon>Leptolyngbyales</taxon>
        <taxon>Leptolyngbyaceae</taxon>
        <taxon>Stenomitos</taxon>
    </lineage>
</organism>
<protein>
    <submittedName>
        <fullName evidence="2">Nucleic acid-binding protein</fullName>
    </submittedName>
</protein>
<dbReference type="InterPro" id="IPR002716">
    <property type="entry name" value="PIN_dom"/>
</dbReference>
<dbReference type="InterPro" id="IPR039018">
    <property type="entry name" value="VapC20-like"/>
</dbReference>
<gene>
    <name evidence="2" type="ORF">C7B82_26745</name>
</gene>
<name>A0A2T1DVV6_9CYAN</name>
<comment type="caution">
    <text evidence="2">The sequence shown here is derived from an EMBL/GenBank/DDBJ whole genome shotgun (WGS) entry which is preliminary data.</text>
</comment>
<dbReference type="OrthoDB" id="164456at2"/>
<dbReference type="GO" id="GO:0016075">
    <property type="term" value="P:rRNA catabolic process"/>
    <property type="evidence" value="ECO:0007669"/>
    <property type="project" value="TreeGrafter"/>
</dbReference>
<feature type="domain" description="PIN" evidence="1">
    <location>
        <begin position="4"/>
        <end position="131"/>
    </location>
</feature>
<dbReference type="GO" id="GO:0004521">
    <property type="term" value="F:RNA endonuclease activity"/>
    <property type="evidence" value="ECO:0007669"/>
    <property type="project" value="InterPro"/>
</dbReference>
<dbReference type="EMBL" id="PVWK01000142">
    <property type="protein sequence ID" value="PSB24620.1"/>
    <property type="molecule type" value="Genomic_DNA"/>
</dbReference>
<proteinExistence type="predicted"/>
<dbReference type="SUPFAM" id="SSF88723">
    <property type="entry name" value="PIN domain-like"/>
    <property type="match status" value="1"/>
</dbReference>
<dbReference type="PANTHER" id="PTHR42188:SF1">
    <property type="entry name" value="23S RRNA-SPECIFIC ENDONUCLEASE VAPC20"/>
    <property type="match status" value="1"/>
</dbReference>
<dbReference type="Proteomes" id="UP000239576">
    <property type="component" value="Unassembled WGS sequence"/>
</dbReference>
<accession>A0A2T1DVV6</accession>
<reference evidence="3" key="1">
    <citation type="submission" date="2018-02" db="EMBL/GenBank/DDBJ databases">
        <authorList>
            <person name="Moore K."/>
            <person name="Momper L."/>
        </authorList>
    </citation>
    <scope>NUCLEOTIDE SEQUENCE [LARGE SCALE GENOMIC DNA]</scope>
    <source>
        <strain evidence="3">ULC18</strain>
    </source>
</reference>
<dbReference type="AlphaFoldDB" id="A0A2T1DVV6"/>
<sequence length="136" mass="15243">MRTIFADAGYWIALVNPADDLHHHAAVVSASLAPLKLVTSEMVLTEVLNSFSRKGLGLRKTTVALMQDIRTDSAIEVVPQTSELFNNALTFYEERLDQAWSHTDCASFLTMQQQKLLEALTHDKHFEQAGFIALLR</sequence>
<dbReference type="Gene3D" id="3.40.50.1010">
    <property type="entry name" value="5'-nuclease"/>
    <property type="match status" value="1"/>
</dbReference>
<evidence type="ECO:0000259" key="1">
    <source>
        <dbReference type="Pfam" id="PF01850"/>
    </source>
</evidence>
<keyword evidence="3" id="KW-1185">Reference proteome</keyword>
<evidence type="ECO:0000313" key="2">
    <source>
        <dbReference type="EMBL" id="PSB24620.1"/>
    </source>
</evidence>
<evidence type="ECO:0000313" key="3">
    <source>
        <dbReference type="Proteomes" id="UP000239576"/>
    </source>
</evidence>
<dbReference type="RefSeq" id="WP_106259861.1">
    <property type="nucleotide sequence ID" value="NZ_CAWNSW010000105.1"/>
</dbReference>
<dbReference type="PANTHER" id="PTHR42188">
    <property type="entry name" value="23S RRNA-SPECIFIC ENDONUCLEASE VAPC20"/>
    <property type="match status" value="1"/>
</dbReference>
<dbReference type="InterPro" id="IPR029060">
    <property type="entry name" value="PIN-like_dom_sf"/>
</dbReference>